<feature type="region of interest" description="Disordered" evidence="1">
    <location>
        <begin position="1"/>
        <end position="54"/>
    </location>
</feature>
<protein>
    <submittedName>
        <fullName evidence="2">Uncharacterized protein</fullName>
    </submittedName>
</protein>
<proteinExistence type="predicted"/>
<dbReference type="Proteomes" id="UP000198460">
    <property type="component" value="Unassembled WGS sequence"/>
</dbReference>
<evidence type="ECO:0000313" key="2">
    <source>
        <dbReference type="EMBL" id="SMG03010.1"/>
    </source>
</evidence>
<sequence>MRAKQKGKRRSRRYAGTAILQHSGPAAGQRRHAAARPADCASVQRTTCASSPDL</sequence>
<accession>A0A238HCV5</accession>
<reference evidence="2 3" key="1">
    <citation type="submission" date="2017-04" db="EMBL/GenBank/DDBJ databases">
        <authorList>
            <person name="Afonso C.L."/>
            <person name="Miller P.J."/>
            <person name="Scott M.A."/>
            <person name="Spackman E."/>
            <person name="Goraichik I."/>
            <person name="Dimitrov K.M."/>
            <person name="Suarez D.L."/>
            <person name="Swayne D.E."/>
        </authorList>
    </citation>
    <scope>NUCLEOTIDE SEQUENCE [LARGE SCALE GENOMIC DNA]</scope>
    <source>
        <strain evidence="2">LMG 28154</strain>
    </source>
</reference>
<name>A0A238HCV5_9BURK</name>
<evidence type="ECO:0000256" key="1">
    <source>
        <dbReference type="SAM" id="MobiDB-lite"/>
    </source>
</evidence>
<organism evidence="2 3">
    <name type="scientific">Burkholderia singularis</name>
    <dbReference type="NCBI Taxonomy" id="1503053"/>
    <lineage>
        <taxon>Bacteria</taxon>
        <taxon>Pseudomonadati</taxon>
        <taxon>Pseudomonadota</taxon>
        <taxon>Betaproteobacteria</taxon>
        <taxon>Burkholderiales</taxon>
        <taxon>Burkholderiaceae</taxon>
        <taxon>Burkholderia</taxon>
        <taxon>pseudomallei group</taxon>
    </lineage>
</organism>
<evidence type="ECO:0000313" key="3">
    <source>
        <dbReference type="Proteomes" id="UP000198460"/>
    </source>
</evidence>
<gene>
    <name evidence="2" type="ORF">BSIN_5283</name>
</gene>
<dbReference type="AlphaFoldDB" id="A0A238HCV5"/>
<feature type="compositionally biased region" description="Basic residues" evidence="1">
    <location>
        <begin position="1"/>
        <end position="13"/>
    </location>
</feature>
<feature type="compositionally biased region" description="Polar residues" evidence="1">
    <location>
        <begin position="43"/>
        <end position="54"/>
    </location>
</feature>
<dbReference type="EMBL" id="FXAN01000124">
    <property type="protein sequence ID" value="SMG03010.1"/>
    <property type="molecule type" value="Genomic_DNA"/>
</dbReference>